<evidence type="ECO:0000313" key="10">
    <source>
        <dbReference type="RefSeq" id="XP_060549709.1"/>
    </source>
</evidence>
<dbReference type="InterPro" id="IPR052102">
    <property type="entry name" value="Enkurin_domain-protein"/>
</dbReference>
<accession>A0ABM3ZMV3</accession>
<comment type="subcellular location">
    <subcellularLocation>
        <location evidence="1">Cell projection</location>
        <location evidence="1">Cilium</location>
    </subcellularLocation>
    <subcellularLocation>
        <location evidence="2">Cytoplasm</location>
        <location evidence="2">Cytoskeleton</location>
    </subcellularLocation>
</comment>
<sequence length="265" mass="31104">MAEILCPQPQLQQQESIYHWLPTREEEPTKPPLRYISTFRSFVQQEMEEKRKAPCQTMGIPKLQVPSPKEYLRKHSKEQRVPKCTHEREKRLPGKAPLPAQSDRPLMGIQSEKNFITANVAEAIMAVAKKPLHACVDQRRGDKFLLDGSGLVQRFLKKKDFGVTPKYIQRRKKEAVDVRKERVAARRECLQKRRLTRLSSRERENILDGLKNNWEEINKDFQSLSVEITTIPQRLRKEKLETEMKQLEHDISALEKHRFIYIAGE</sequence>
<evidence type="ECO:0000256" key="6">
    <source>
        <dbReference type="SAM" id="MobiDB-lite"/>
    </source>
</evidence>
<evidence type="ECO:0000313" key="8">
    <source>
        <dbReference type="Proteomes" id="UP001652622"/>
    </source>
</evidence>
<feature type="domain" description="Enkurin" evidence="7">
    <location>
        <begin position="170"/>
        <end position="262"/>
    </location>
</feature>
<keyword evidence="5" id="KW-0966">Cell projection</keyword>
<evidence type="ECO:0000256" key="5">
    <source>
        <dbReference type="ARBA" id="ARBA00023273"/>
    </source>
</evidence>
<protein>
    <submittedName>
        <fullName evidence="9 10">Enkurin-like</fullName>
    </submittedName>
</protein>
<feature type="region of interest" description="Disordered" evidence="6">
    <location>
        <begin position="73"/>
        <end position="104"/>
    </location>
</feature>
<feature type="compositionally biased region" description="Basic and acidic residues" evidence="6">
    <location>
        <begin position="73"/>
        <end position="92"/>
    </location>
</feature>
<proteinExistence type="predicted"/>
<dbReference type="Pfam" id="PF13864">
    <property type="entry name" value="Enkurin"/>
    <property type="match status" value="1"/>
</dbReference>
<dbReference type="PROSITE" id="PS51665">
    <property type="entry name" value="ENKURIN"/>
    <property type="match status" value="1"/>
</dbReference>
<evidence type="ECO:0000256" key="4">
    <source>
        <dbReference type="ARBA" id="ARBA00023212"/>
    </source>
</evidence>
<dbReference type="RefSeq" id="XP_060549708.1">
    <property type="nucleotide sequence ID" value="XM_060693725.1"/>
</dbReference>
<dbReference type="InterPro" id="IPR027012">
    <property type="entry name" value="Enkurin_dom"/>
</dbReference>
<keyword evidence="8" id="KW-1185">Reference proteome</keyword>
<dbReference type="GeneID" id="117659235"/>
<evidence type="ECO:0000313" key="9">
    <source>
        <dbReference type="RefSeq" id="XP_060549708.1"/>
    </source>
</evidence>
<organism evidence="8 9">
    <name type="scientific">Pantherophis guttatus</name>
    <name type="common">Corn snake</name>
    <name type="synonym">Elaphe guttata</name>
    <dbReference type="NCBI Taxonomy" id="94885"/>
    <lineage>
        <taxon>Eukaryota</taxon>
        <taxon>Metazoa</taxon>
        <taxon>Chordata</taxon>
        <taxon>Craniata</taxon>
        <taxon>Vertebrata</taxon>
        <taxon>Euteleostomi</taxon>
        <taxon>Lepidosauria</taxon>
        <taxon>Squamata</taxon>
        <taxon>Bifurcata</taxon>
        <taxon>Unidentata</taxon>
        <taxon>Episquamata</taxon>
        <taxon>Toxicofera</taxon>
        <taxon>Serpentes</taxon>
        <taxon>Colubroidea</taxon>
        <taxon>Colubridae</taxon>
        <taxon>Colubrinae</taxon>
        <taxon>Pantherophis</taxon>
    </lineage>
</organism>
<reference evidence="9 10" key="1">
    <citation type="submission" date="2025-05" db="UniProtKB">
        <authorList>
            <consortium name="RefSeq"/>
        </authorList>
    </citation>
    <scope>IDENTIFICATION</scope>
    <source>
        <tissue evidence="9 10">Blood</tissue>
    </source>
</reference>
<evidence type="ECO:0000256" key="3">
    <source>
        <dbReference type="ARBA" id="ARBA00022490"/>
    </source>
</evidence>
<evidence type="ECO:0000256" key="2">
    <source>
        <dbReference type="ARBA" id="ARBA00004245"/>
    </source>
</evidence>
<evidence type="ECO:0000259" key="7">
    <source>
        <dbReference type="PROSITE" id="PS51665"/>
    </source>
</evidence>
<dbReference type="PANTHER" id="PTHR21490">
    <property type="entry name" value="ENKURIN-RELATED"/>
    <property type="match status" value="1"/>
</dbReference>
<keyword evidence="3" id="KW-0963">Cytoplasm</keyword>
<name>A0ABM3ZMV3_PANGU</name>
<dbReference type="Proteomes" id="UP001652622">
    <property type="component" value="Unplaced"/>
</dbReference>
<dbReference type="PANTHER" id="PTHR21490:SF0">
    <property type="entry name" value="ENKURIN"/>
    <property type="match status" value="1"/>
</dbReference>
<keyword evidence="4" id="KW-0206">Cytoskeleton</keyword>
<gene>
    <name evidence="9 10" type="primary">LOC117659235</name>
</gene>
<dbReference type="RefSeq" id="XP_060549709.1">
    <property type="nucleotide sequence ID" value="XM_060693726.1"/>
</dbReference>
<evidence type="ECO:0000256" key="1">
    <source>
        <dbReference type="ARBA" id="ARBA00004138"/>
    </source>
</evidence>